<feature type="transmembrane region" description="Helical" evidence="1">
    <location>
        <begin position="81"/>
        <end position="101"/>
    </location>
</feature>
<gene>
    <name evidence="3" type="ORF">QE417_003303</name>
</gene>
<evidence type="ECO:0000259" key="2">
    <source>
        <dbReference type="Pfam" id="PF19762"/>
    </source>
</evidence>
<dbReference type="EMBL" id="JAVLVU010000001">
    <property type="protein sequence ID" value="MDT3404231.1"/>
    <property type="molecule type" value="Genomic_DNA"/>
</dbReference>
<organism evidence="3 4">
    <name type="scientific">Mucilaginibacter terrae</name>
    <dbReference type="NCBI Taxonomy" id="1955052"/>
    <lineage>
        <taxon>Bacteria</taxon>
        <taxon>Pseudomonadati</taxon>
        <taxon>Bacteroidota</taxon>
        <taxon>Sphingobacteriia</taxon>
        <taxon>Sphingobacteriales</taxon>
        <taxon>Sphingobacteriaceae</taxon>
        <taxon>Mucilaginibacter</taxon>
    </lineage>
</organism>
<dbReference type="InterPro" id="IPR046216">
    <property type="entry name" value="DUF6249"/>
</dbReference>
<evidence type="ECO:0000313" key="4">
    <source>
        <dbReference type="Proteomes" id="UP001258315"/>
    </source>
</evidence>
<dbReference type="Proteomes" id="UP001258315">
    <property type="component" value="Unassembled WGS sequence"/>
</dbReference>
<comment type="caution">
    <text evidence="3">The sequence shown here is derived from an EMBL/GenBank/DDBJ whole genome shotgun (WGS) entry which is preliminary data.</text>
</comment>
<reference evidence="4" key="1">
    <citation type="submission" date="2023-07" db="EMBL/GenBank/DDBJ databases">
        <title>Functional and genomic diversity of the sorghum phyllosphere microbiome.</title>
        <authorList>
            <person name="Shade A."/>
        </authorList>
    </citation>
    <scope>NUCLEOTIDE SEQUENCE [LARGE SCALE GENOMIC DNA]</scope>
    <source>
        <strain evidence="4">SORGH_AS_0422</strain>
    </source>
</reference>
<accession>A0ABU3GXA8</accession>
<evidence type="ECO:0000256" key="1">
    <source>
        <dbReference type="SAM" id="Phobius"/>
    </source>
</evidence>
<keyword evidence="4" id="KW-1185">Reference proteome</keyword>
<keyword evidence="1" id="KW-0812">Transmembrane</keyword>
<dbReference type="RefSeq" id="WP_311951567.1">
    <property type="nucleotide sequence ID" value="NZ_JAVLVU010000001.1"/>
</dbReference>
<protein>
    <recommendedName>
        <fullName evidence="2">DUF6249 domain-containing protein</fullName>
    </recommendedName>
</protein>
<proteinExistence type="predicted"/>
<feature type="transmembrane region" description="Helical" evidence="1">
    <location>
        <begin position="54"/>
        <end position="75"/>
    </location>
</feature>
<dbReference type="Pfam" id="PF19762">
    <property type="entry name" value="DUF6249"/>
    <property type="match status" value="1"/>
</dbReference>
<name>A0ABU3GXA8_9SPHI</name>
<keyword evidence="1" id="KW-0472">Membrane</keyword>
<feature type="domain" description="DUF6249" evidence="2">
    <location>
        <begin position="13"/>
        <end position="101"/>
    </location>
</feature>
<keyword evidence="1" id="KW-1133">Transmembrane helix</keyword>
<evidence type="ECO:0000313" key="3">
    <source>
        <dbReference type="EMBL" id="MDT3404231.1"/>
    </source>
</evidence>
<sequence length="110" mass="11926">MEKALVVSVATVTITTCLFLTWYFWHRANSKERLFLLEKGLDPKETVDKMPGASLLKVGIIIIGLSIGLLFIYVLDKFVAVHAQLGLPILGISGGISMIIANKAGKVNGK</sequence>
<feature type="transmembrane region" description="Helical" evidence="1">
    <location>
        <begin position="6"/>
        <end position="25"/>
    </location>
</feature>